<organism evidence="3 4">
    <name type="scientific">Rhodanobacter caeni</name>
    <dbReference type="NCBI Taxonomy" id="657654"/>
    <lineage>
        <taxon>Bacteria</taxon>
        <taxon>Pseudomonadati</taxon>
        <taxon>Pseudomonadota</taxon>
        <taxon>Gammaproteobacteria</taxon>
        <taxon>Lysobacterales</taxon>
        <taxon>Rhodanobacteraceae</taxon>
        <taxon>Rhodanobacter</taxon>
    </lineage>
</organism>
<reference evidence="3 4" key="1">
    <citation type="journal article" date="2019" name="Int. J. Syst. Evol. Microbiol.">
        <title>The Global Catalogue of Microorganisms (GCM) 10K type strain sequencing project: providing services to taxonomists for standard genome sequencing and annotation.</title>
        <authorList>
            <consortium name="The Broad Institute Genomics Platform"/>
            <consortium name="The Broad Institute Genome Sequencing Center for Infectious Disease"/>
            <person name="Wu L."/>
            <person name="Ma J."/>
        </authorList>
    </citation>
    <scope>NUCLEOTIDE SEQUENCE [LARGE SCALE GENOMIC DNA]</scope>
    <source>
        <strain evidence="3 4">JCM 16242</strain>
    </source>
</reference>
<dbReference type="Proteomes" id="UP001500657">
    <property type="component" value="Unassembled WGS sequence"/>
</dbReference>
<dbReference type="Pfam" id="PF12951">
    <property type="entry name" value="PATR"/>
    <property type="match status" value="12"/>
</dbReference>
<feature type="domain" description="Autotransporter" evidence="2">
    <location>
        <begin position="1685"/>
        <end position="1961"/>
    </location>
</feature>
<evidence type="ECO:0000313" key="3">
    <source>
        <dbReference type="EMBL" id="GAA0244028.1"/>
    </source>
</evidence>
<dbReference type="NCBIfam" id="TIGR02601">
    <property type="entry name" value="autotrns_rpt"/>
    <property type="match status" value="12"/>
</dbReference>
<dbReference type="Pfam" id="PF03797">
    <property type="entry name" value="Autotransporter"/>
    <property type="match status" value="1"/>
</dbReference>
<evidence type="ECO:0000256" key="1">
    <source>
        <dbReference type="ARBA" id="ARBA00022729"/>
    </source>
</evidence>
<evidence type="ECO:0000313" key="4">
    <source>
        <dbReference type="Proteomes" id="UP001500657"/>
    </source>
</evidence>
<sequence length="1961" mass="195645">MNRIFRIVWNRALGQFVVASELVRSRGRSAGASLAHPLRSGWARGLLFTALAAAMPLSHAHTTSVGYIAPLGTSNTITFWYGTYHADVTLGQFEGQFKLQGVDNGFSATVNFTQIMGVGQAVTGSPFGLEDGVNNFYAVGPTGTELVDTWGTYGASLVWQGVTFNDIGPGTYTYSYIKAASPTVQWDPYEPVLTNTLTVTAADLNGFPLLPGHIYTQDSPELNQADSIVFNEGTFAPTEDTTKSQQVTIRSGGGTVDTTGGDVTFDGGIDGTGLLTKTGDGTLTIEGTNTSVGGLAINGGVVSVGSDSALGDPSAELSFDGGTLNTTGDIDNGRDITLNAGSGTFDTNAGTTLTNSGTISGNGDLTKEGDGTLALTGDNTFTGDLNINDGTVQVSSDNNVGTGTVTIGDGTLQATGDFNIDNAVTLTDANSTIDTQDNDATLSGPIDGSGALNKIGDGTLSLGGTNTFSGGLNIDEGTVQVSNADNLGTGTVTVGDATLQATGSFDAGNAFALTDDNSTIDTQGNDVGLTGNIGGSGALNKSGSGTLALSGDNDFSGGLNIDEGTVQVSDADNLGTGTVTIGDGSLQAAGDFDADNAIALTDAHSTVDTQDNQVGLGGDVSGDGTLNKDGTGTLEMTGTLSHTGGTTVNDGTLVLAGDNTYTGGTTVNGGTVEIGSDDNLGDAGNDVTLNGGSLHTTADIDTARDISVGVGNGIITSDDGTTLTSTGAVTGSGALVKDGEGSLVLDGVAAQTGGTTVNDGTLVLNGDNTYSGGTTLNGGTLQVGSDSNLGDASSDLTFNGGTLHTIGDFTTARDIALDAGNGTIASDTGTTLTSTGAVTGSGSLVKDGDGTLVLDGVASQTGGTIVNDGTLVLNGDNTYTGGTTLNGGTLQVGSDNNLGDAGSDLTFNGGTLHSTGDITTARDITLDAGNGTIASDAGTTLTSSGDIGGTGALAKQGDGTLVLGGDNSFSGGLNINAGTVQASHADNLGSGTITLGDASLQAAGDFTIANTVVLTDADSLVDTQAHDVAISGTVGGTGDLNKAGSGTLTLAGANTYTGATAIDDGTLALSGAGSLASSSHVVNNGTLDISAATAGASVKALTGSGEVQLGDKALTLTNASGDFGGTIAGTGSVVIDHGTQSLSGNNTFSGGLQVNGGTVQASLDANLGGGTVTIGASGTLQSTGSFTSDNAFVLKGAGSTIDTHGSDVVLSGQVSGAGTLNKVGDGTLTLTGNNSQNGIHVKGGTLAFDGDAALGASTGVVTIEDDTTLRSLSDVDITHSIYVNDTRSAVFDTGNHAVTVSGNIDGAGIVQKLGGGVLTLSGNNSQVLMEVKGGSIAVASQAAAGAAGGDIYIGTDGNFTTLFAGKITQKVHVTGENAHFNTNGHDVTLTGTVDGDACFIKSGEGRLDLRGGGSNAIGACVKQGDLAFNSTFTGKVWVYAGAIASGSGRIEGDMDVKGTLSPGNSPGHLQVAGSVTQQEGSRLLVDVDGRTAGIGAGHFDTLELVGAQSVYTAGGTLAPRLRGITGDAGNTFVPEIGDTFHIVHAEGGVEGAYASVTAASDGLPDNARFDVRYTADDVILAVTPESYSQLLGAYSTSNAASVGAAVDQVRGVAGARLSSTDQLQVELLGMDAARLSHTFQQLGGEVHADLMNAVMQSGYRLQSTVRQRMASPANGDVAAVGGTQQSELGNHFWTTTIHANGRIDATSAAQGYGFNNNTLVVGLDNAFSENLTAGGGVAYSRDAVYAGWLGEGKQSSYQAFAYGVWQSGGNYVDGIVGYSNDEYSIDRSVDLSSGAAPLSSSPRGHSVSVDIEAGRRFDAGAWAITPAVGLSSQNVHRDGVQEHGAAQAALDMSSSEIASLRARVGGRISTSFGWRGWEISPHLDVFAVRQMGDTSAVITSRLNGTGAFRTTASAAGRDGVQAGVGVVAKVSNDATLYVDYQSDNWSHATSNAFKAGVRIAF</sequence>
<dbReference type="SUPFAM" id="SSF51126">
    <property type="entry name" value="Pectin lyase-like"/>
    <property type="match status" value="5"/>
</dbReference>
<dbReference type="InterPro" id="IPR013425">
    <property type="entry name" value="Autotrns_rpt"/>
</dbReference>
<dbReference type="Pfam" id="PF13018">
    <property type="entry name" value="ESPR"/>
    <property type="match status" value="1"/>
</dbReference>
<dbReference type="InterPro" id="IPR011050">
    <property type="entry name" value="Pectin_lyase_fold/virulence"/>
</dbReference>
<name>A0ABN0UAC9_9GAMM</name>
<dbReference type="SUPFAM" id="SSF103515">
    <property type="entry name" value="Autotransporter"/>
    <property type="match status" value="1"/>
</dbReference>
<dbReference type="SMART" id="SM00869">
    <property type="entry name" value="Autotransporter"/>
    <property type="match status" value="1"/>
</dbReference>
<dbReference type="InterPro" id="IPR051551">
    <property type="entry name" value="Autotransporter_adhesion"/>
</dbReference>
<protein>
    <recommendedName>
        <fullName evidence="2">Autotransporter domain-containing protein</fullName>
    </recommendedName>
</protein>
<dbReference type="EMBL" id="BAAAFO010000001">
    <property type="protein sequence ID" value="GAA0244028.1"/>
    <property type="molecule type" value="Genomic_DNA"/>
</dbReference>
<dbReference type="Gene3D" id="2.160.20.20">
    <property type="match status" value="6"/>
</dbReference>
<keyword evidence="1" id="KW-0732">Signal</keyword>
<gene>
    <name evidence="3" type="ORF">GCM10009126_07160</name>
</gene>
<dbReference type="InterPro" id="IPR036709">
    <property type="entry name" value="Autotransporte_beta_dom_sf"/>
</dbReference>
<dbReference type="Gene3D" id="2.40.128.130">
    <property type="entry name" value="Autotransporter beta-domain"/>
    <property type="match status" value="1"/>
</dbReference>
<dbReference type="InterPro" id="IPR005546">
    <property type="entry name" value="Autotransporte_beta"/>
</dbReference>
<evidence type="ECO:0000259" key="2">
    <source>
        <dbReference type="PROSITE" id="PS51208"/>
    </source>
</evidence>
<comment type="caution">
    <text evidence="3">The sequence shown here is derived from an EMBL/GenBank/DDBJ whole genome shotgun (WGS) entry which is preliminary data.</text>
</comment>
<proteinExistence type="predicted"/>
<dbReference type="PANTHER" id="PTHR35037">
    <property type="entry name" value="C-TERMINAL REGION OF AIDA-LIKE PROTEIN"/>
    <property type="match status" value="1"/>
</dbReference>
<keyword evidence="4" id="KW-1185">Reference proteome</keyword>
<dbReference type="InterPro" id="IPR012332">
    <property type="entry name" value="Autotransporter_pectin_lyase_C"/>
</dbReference>
<dbReference type="InterPro" id="IPR024973">
    <property type="entry name" value="ESPR"/>
</dbReference>
<dbReference type="PROSITE" id="PS51208">
    <property type="entry name" value="AUTOTRANSPORTER"/>
    <property type="match status" value="1"/>
</dbReference>
<accession>A0ABN0UAC9</accession>
<dbReference type="PANTHER" id="PTHR35037:SF3">
    <property type="entry name" value="C-TERMINAL REGION OF AIDA-LIKE PROTEIN"/>
    <property type="match status" value="1"/>
</dbReference>